<dbReference type="Proteomes" id="UP000054691">
    <property type="component" value="Unassembled WGS sequence"/>
</dbReference>
<gene>
    <name evidence="1" type="ORF">Lgra_2555</name>
    <name evidence="2" type="ORF">NCTC12388_02317</name>
</gene>
<evidence type="ECO:0000313" key="4">
    <source>
        <dbReference type="Proteomes" id="UP000254476"/>
    </source>
</evidence>
<dbReference type="AlphaFoldDB" id="A0A378JE02"/>
<dbReference type="RefSeq" id="WP_058499676.1">
    <property type="nucleotide sequence ID" value="NZ_CAAAHW010000020.1"/>
</dbReference>
<reference evidence="2 4" key="2">
    <citation type="submission" date="2018-06" db="EMBL/GenBank/DDBJ databases">
        <authorList>
            <consortium name="Pathogen Informatics"/>
            <person name="Doyle S."/>
        </authorList>
    </citation>
    <scope>NUCLEOTIDE SEQUENCE [LARGE SCALE GENOMIC DNA]</scope>
    <source>
        <strain evidence="2 4">NCTC12388</strain>
    </source>
</reference>
<organism evidence="2 4">
    <name type="scientific">Legionella gratiana</name>
    <dbReference type="NCBI Taxonomy" id="45066"/>
    <lineage>
        <taxon>Bacteria</taxon>
        <taxon>Pseudomonadati</taxon>
        <taxon>Pseudomonadota</taxon>
        <taxon>Gammaproteobacteria</taxon>
        <taxon>Legionellales</taxon>
        <taxon>Legionellaceae</taxon>
        <taxon>Legionella</taxon>
    </lineage>
</organism>
<accession>A0A378JE02</accession>
<dbReference type="SUPFAM" id="SSF48403">
    <property type="entry name" value="Ankyrin repeat"/>
    <property type="match status" value="1"/>
</dbReference>
<dbReference type="EMBL" id="UGOB01000001">
    <property type="protein sequence ID" value="STX45576.1"/>
    <property type="molecule type" value="Genomic_DNA"/>
</dbReference>
<name>A0A378JE02_9GAMM</name>
<proteinExistence type="predicted"/>
<reference evidence="1 3" key="1">
    <citation type="submission" date="2015-11" db="EMBL/GenBank/DDBJ databases">
        <title>Genomic analysis of 38 Legionella species identifies large and diverse effector repertoires.</title>
        <authorList>
            <person name="Burstein D."/>
            <person name="Amaro F."/>
            <person name="Zusman T."/>
            <person name="Lifshitz Z."/>
            <person name="Cohen O."/>
            <person name="Gilbert J.A."/>
            <person name="Pupko T."/>
            <person name="Shuman H.A."/>
            <person name="Segal G."/>
        </authorList>
    </citation>
    <scope>NUCLEOTIDE SEQUENCE [LARGE SCALE GENOMIC DNA]</scope>
    <source>
        <strain evidence="1 3">Lyon 8420412</strain>
    </source>
</reference>
<protein>
    <submittedName>
        <fullName evidence="2">Ankyrin repeat protein</fullName>
    </submittedName>
</protein>
<evidence type="ECO:0000313" key="1">
    <source>
        <dbReference type="EMBL" id="KTD06612.1"/>
    </source>
</evidence>
<sequence length="355" mass="39008">MSKDAELSNYLSSATCNMAVVASMIKDGANPNTTNQNGDTLLHLIIYSKGYALISTVLGLRVNAEKQNKSGLSALQCLFMQQPIDFEAAALLINAGAKRDTVDAQGNNLVHHAVFSNNLKNICNAIKLGVNVQKPNFSDQTPLFSLLNQTSPDWNAIALLVFAASCPLVRMNRFILPYIKKEHIIDTVNQSILSKEYIDPTAIESFGKYDNNKERVLCYIQSLPPVMQKVLVSQALDNQTPLGAFFAVKRGFFKPSISSGTLATLWKMNNELNRTINATQIKIAQSEHSSPPPPYQPAFMPIASAPPLETIIGSNTLYNPTFWPTPPIKITGVQGLPISIKNGEPENPYQRVVYQ</sequence>
<dbReference type="OrthoDB" id="6087427at2"/>
<dbReference type="InterPro" id="IPR036770">
    <property type="entry name" value="Ankyrin_rpt-contain_sf"/>
</dbReference>
<evidence type="ECO:0000313" key="3">
    <source>
        <dbReference type="Proteomes" id="UP000054691"/>
    </source>
</evidence>
<evidence type="ECO:0000313" key="2">
    <source>
        <dbReference type="EMBL" id="STX45576.1"/>
    </source>
</evidence>
<dbReference type="EMBL" id="LNYE01000028">
    <property type="protein sequence ID" value="KTD06612.1"/>
    <property type="molecule type" value="Genomic_DNA"/>
</dbReference>
<dbReference type="Gene3D" id="1.25.40.20">
    <property type="entry name" value="Ankyrin repeat-containing domain"/>
    <property type="match status" value="1"/>
</dbReference>
<dbReference type="Proteomes" id="UP000254476">
    <property type="component" value="Unassembled WGS sequence"/>
</dbReference>
<dbReference type="STRING" id="45066.Lgra_2555"/>
<keyword evidence="3" id="KW-1185">Reference proteome</keyword>